<reference evidence="2 3" key="1">
    <citation type="submission" date="2019-04" db="EMBL/GenBank/DDBJ databases">
        <authorList>
            <consortium name="DOE Joint Genome Institute"/>
            <person name="Mondo S."/>
            <person name="Kjaerbolling I."/>
            <person name="Vesth T."/>
            <person name="Frisvad J.C."/>
            <person name="Nybo J.L."/>
            <person name="Theobald S."/>
            <person name="Kildgaard S."/>
            <person name="Isbrandt T."/>
            <person name="Kuo A."/>
            <person name="Sato A."/>
            <person name="Lyhne E.K."/>
            <person name="Kogle M.E."/>
            <person name="Wiebenga A."/>
            <person name="Kun R.S."/>
            <person name="Lubbers R.J."/>
            <person name="Makela M.R."/>
            <person name="Barry K."/>
            <person name="Chovatia M."/>
            <person name="Clum A."/>
            <person name="Daum C."/>
            <person name="Haridas S."/>
            <person name="He G."/>
            <person name="LaButti K."/>
            <person name="Lipzen A."/>
            <person name="Riley R."/>
            <person name="Salamov A."/>
            <person name="Simmons B.A."/>
            <person name="Magnuson J.K."/>
            <person name="Henrissat B."/>
            <person name="Mortensen U.H."/>
            <person name="Larsen T.O."/>
            <person name="Devries R.P."/>
            <person name="Grigoriev I.V."/>
            <person name="Machida M."/>
            <person name="Baker S.E."/>
            <person name="Andersen M.R."/>
            <person name="Cantor M.N."/>
            <person name="Hua S.X."/>
        </authorList>
    </citation>
    <scope>NUCLEOTIDE SEQUENCE [LARGE SCALE GENOMIC DNA]</scope>
    <source>
        <strain evidence="2 3">CBS 117616</strain>
    </source>
</reference>
<keyword evidence="3" id="KW-1185">Reference proteome</keyword>
<dbReference type="EMBL" id="ML735780">
    <property type="protein sequence ID" value="KAE8414713.1"/>
    <property type="molecule type" value="Genomic_DNA"/>
</dbReference>
<keyword evidence="1" id="KW-0812">Transmembrane</keyword>
<name>A0ABQ6WC61_9EURO</name>
<organism evidence="2 3">
    <name type="scientific">Aspergillus pseudocaelatus</name>
    <dbReference type="NCBI Taxonomy" id="1825620"/>
    <lineage>
        <taxon>Eukaryota</taxon>
        <taxon>Fungi</taxon>
        <taxon>Dikarya</taxon>
        <taxon>Ascomycota</taxon>
        <taxon>Pezizomycotina</taxon>
        <taxon>Eurotiomycetes</taxon>
        <taxon>Eurotiomycetidae</taxon>
        <taxon>Eurotiales</taxon>
        <taxon>Aspergillaceae</taxon>
        <taxon>Aspergillus</taxon>
        <taxon>Aspergillus subgen. Circumdati</taxon>
    </lineage>
</organism>
<gene>
    <name evidence="2" type="ORF">BDV36DRAFT_237667</name>
</gene>
<dbReference type="Proteomes" id="UP000325395">
    <property type="component" value="Unassembled WGS sequence"/>
</dbReference>
<feature type="transmembrane region" description="Helical" evidence="1">
    <location>
        <begin position="43"/>
        <end position="63"/>
    </location>
</feature>
<accession>A0ABQ6WC61</accession>
<evidence type="ECO:0000313" key="2">
    <source>
        <dbReference type="EMBL" id="KAE8414713.1"/>
    </source>
</evidence>
<keyword evidence="1" id="KW-1133">Transmembrane helix</keyword>
<evidence type="ECO:0000313" key="3">
    <source>
        <dbReference type="Proteomes" id="UP000325395"/>
    </source>
</evidence>
<sequence>MMPCSDHHTTRVCPQDREMRLCLFCGSQGVISSNIVHECRWDVLYTIYIIVHTLIVIHAKVYYLKWQYPMPRESFAPHGIPITASNTLARHFAFI</sequence>
<keyword evidence="1" id="KW-0472">Membrane</keyword>
<proteinExistence type="predicted"/>
<evidence type="ECO:0000256" key="1">
    <source>
        <dbReference type="SAM" id="Phobius"/>
    </source>
</evidence>
<protein>
    <submittedName>
        <fullName evidence="2">Uncharacterized protein</fullName>
    </submittedName>
</protein>